<protein>
    <recommendedName>
        <fullName evidence="3">DoxX family protein</fullName>
    </recommendedName>
</protein>
<accession>A0A931B201</accession>
<dbReference type="AlphaFoldDB" id="A0A931B201"/>
<evidence type="ECO:0000313" key="2">
    <source>
        <dbReference type="Proteomes" id="UP000657385"/>
    </source>
</evidence>
<dbReference type="EMBL" id="JADPRT010000006">
    <property type="protein sequence ID" value="MBF9069629.1"/>
    <property type="molecule type" value="Genomic_DNA"/>
</dbReference>
<reference evidence="1" key="1">
    <citation type="submission" date="2020-11" db="EMBL/GenBank/DDBJ databases">
        <title>Isolation and identification of active actinomycetes.</title>
        <authorList>
            <person name="Yu B."/>
        </authorList>
    </citation>
    <scope>NUCLEOTIDE SEQUENCE</scope>
    <source>
        <strain evidence="1">NEAU-YB345</strain>
    </source>
</reference>
<proteinExistence type="predicted"/>
<dbReference type="PANTHER" id="PTHR36974:SF1">
    <property type="entry name" value="DOXX FAMILY MEMBRANE PROTEIN"/>
    <property type="match status" value="1"/>
</dbReference>
<dbReference type="PANTHER" id="PTHR36974">
    <property type="entry name" value="MEMBRANE PROTEIN-RELATED"/>
    <property type="match status" value="1"/>
</dbReference>
<evidence type="ECO:0008006" key="3">
    <source>
        <dbReference type="Google" id="ProtNLM"/>
    </source>
</evidence>
<keyword evidence="2" id="KW-1185">Reference proteome</keyword>
<dbReference type="RefSeq" id="WP_196194802.1">
    <property type="nucleotide sequence ID" value="NZ_JADPRT010000006.1"/>
</dbReference>
<name>A0A931B201_9ACTN</name>
<sequence>MLATAGALHFLSPKPFDAMVPRALPGPARAWTYASGVAELAVAAALASPRHRRLGGRLAAGLFVAVLPANVQMAVDWRERPLPLSAGAWARLPLQLPLVVEAVKVARGSGGVSAPCEDGRPSRV</sequence>
<comment type="caution">
    <text evidence="1">The sequence shown here is derived from an EMBL/GenBank/DDBJ whole genome shotgun (WGS) entry which is preliminary data.</text>
</comment>
<organism evidence="1 2">
    <name type="scientific">Streptacidiphilus fuscans</name>
    <dbReference type="NCBI Taxonomy" id="2789292"/>
    <lineage>
        <taxon>Bacteria</taxon>
        <taxon>Bacillati</taxon>
        <taxon>Actinomycetota</taxon>
        <taxon>Actinomycetes</taxon>
        <taxon>Kitasatosporales</taxon>
        <taxon>Streptomycetaceae</taxon>
        <taxon>Streptacidiphilus</taxon>
    </lineage>
</organism>
<dbReference type="Proteomes" id="UP000657385">
    <property type="component" value="Unassembled WGS sequence"/>
</dbReference>
<gene>
    <name evidence="1" type="ORF">I2501_16515</name>
</gene>
<evidence type="ECO:0000313" key="1">
    <source>
        <dbReference type="EMBL" id="MBF9069629.1"/>
    </source>
</evidence>